<gene>
    <name evidence="2" type="ORF">SAMN05192565_11337</name>
</gene>
<dbReference type="AlphaFoldDB" id="A0A1I2V6R2"/>
<keyword evidence="1" id="KW-0812">Transmembrane</keyword>
<keyword evidence="1" id="KW-0472">Membrane</keyword>
<keyword evidence="1" id="KW-1133">Transmembrane helix</keyword>
<keyword evidence="3" id="KW-1185">Reference proteome</keyword>
<sequence>MQRSLNPVSRLHQDAVQFRLILAATYPFFLVAACVHRLMPAPAIGIAPQRRSVFAEARSMAVSAIPFVFMG</sequence>
<dbReference type="STRING" id="582675.SAMN05192565_11337"/>
<evidence type="ECO:0000313" key="2">
    <source>
        <dbReference type="EMBL" id="SFG84099.1"/>
    </source>
</evidence>
<dbReference type="RefSeq" id="WP_091972322.1">
    <property type="nucleotide sequence ID" value="NZ_FOPM01000013.1"/>
</dbReference>
<evidence type="ECO:0000313" key="3">
    <source>
        <dbReference type="Proteomes" id="UP000199229"/>
    </source>
</evidence>
<feature type="transmembrane region" description="Helical" evidence="1">
    <location>
        <begin position="20"/>
        <end position="39"/>
    </location>
</feature>
<protein>
    <submittedName>
        <fullName evidence="2">Uncharacterized protein</fullName>
    </submittedName>
</protein>
<name>A0A1I2V6R2_9HYPH</name>
<dbReference type="Proteomes" id="UP000199229">
    <property type="component" value="Unassembled WGS sequence"/>
</dbReference>
<dbReference type="EMBL" id="FOPM01000013">
    <property type="protein sequence ID" value="SFG84099.1"/>
    <property type="molecule type" value="Genomic_DNA"/>
</dbReference>
<accession>A0A1I2V6R2</accession>
<dbReference type="PROSITE" id="PS51257">
    <property type="entry name" value="PROKAR_LIPOPROTEIN"/>
    <property type="match status" value="1"/>
</dbReference>
<dbReference type="OrthoDB" id="8453538at2"/>
<reference evidence="3" key="1">
    <citation type="submission" date="2016-10" db="EMBL/GenBank/DDBJ databases">
        <authorList>
            <person name="Varghese N."/>
            <person name="Submissions S."/>
        </authorList>
    </citation>
    <scope>NUCLEOTIDE SEQUENCE [LARGE SCALE GENOMIC DNA]</scope>
    <source>
        <strain evidence="3">Gh-105</strain>
    </source>
</reference>
<proteinExistence type="predicted"/>
<organism evidence="2 3">
    <name type="scientific">Methylobacterium gossipiicola</name>
    <dbReference type="NCBI Taxonomy" id="582675"/>
    <lineage>
        <taxon>Bacteria</taxon>
        <taxon>Pseudomonadati</taxon>
        <taxon>Pseudomonadota</taxon>
        <taxon>Alphaproteobacteria</taxon>
        <taxon>Hyphomicrobiales</taxon>
        <taxon>Methylobacteriaceae</taxon>
        <taxon>Methylobacterium</taxon>
    </lineage>
</organism>
<evidence type="ECO:0000256" key="1">
    <source>
        <dbReference type="SAM" id="Phobius"/>
    </source>
</evidence>